<dbReference type="EMBL" id="JAQQWE010000006">
    <property type="protein sequence ID" value="KAK7948970.1"/>
    <property type="molecule type" value="Genomic_DNA"/>
</dbReference>
<dbReference type="Proteomes" id="UP001391051">
    <property type="component" value="Unassembled WGS sequence"/>
</dbReference>
<reference evidence="1 2" key="1">
    <citation type="submission" date="2023-01" db="EMBL/GenBank/DDBJ databases">
        <title>Analysis of 21 Apiospora genomes using comparative genomics revels a genus with tremendous synthesis potential of carbohydrate active enzymes and secondary metabolites.</title>
        <authorList>
            <person name="Sorensen T."/>
        </authorList>
    </citation>
    <scope>NUCLEOTIDE SEQUENCE [LARGE SCALE GENOMIC DNA]</scope>
    <source>
        <strain evidence="1 2">CBS 24483</strain>
    </source>
</reference>
<evidence type="ECO:0000313" key="2">
    <source>
        <dbReference type="Proteomes" id="UP001391051"/>
    </source>
</evidence>
<protein>
    <submittedName>
        <fullName evidence="1">Uncharacterized protein</fullName>
    </submittedName>
</protein>
<proteinExistence type="predicted"/>
<organism evidence="1 2">
    <name type="scientific">Apiospora aurea</name>
    <dbReference type="NCBI Taxonomy" id="335848"/>
    <lineage>
        <taxon>Eukaryota</taxon>
        <taxon>Fungi</taxon>
        <taxon>Dikarya</taxon>
        <taxon>Ascomycota</taxon>
        <taxon>Pezizomycotina</taxon>
        <taxon>Sordariomycetes</taxon>
        <taxon>Xylariomycetidae</taxon>
        <taxon>Amphisphaeriales</taxon>
        <taxon>Apiosporaceae</taxon>
        <taxon>Apiospora</taxon>
    </lineage>
</organism>
<name>A0ABR1Q938_9PEZI</name>
<comment type="caution">
    <text evidence="1">The sequence shown here is derived from an EMBL/GenBank/DDBJ whole genome shotgun (WGS) entry which is preliminary data.</text>
</comment>
<sequence length="150" mass="16625">MERMMGTANNNIALSGLGASTREDHWYVYRFGERVEPGVLEKHWKRKQRNATQRNETPVDLQIEFSLIGSQSASGSIAQSRPVIRRARVTLISRKTGDVRSGSAAWSGLIDLRHVQPASLDSFSQHITALRALTLARPDANLGLTALPFD</sequence>
<evidence type="ECO:0000313" key="1">
    <source>
        <dbReference type="EMBL" id="KAK7948970.1"/>
    </source>
</evidence>
<accession>A0ABR1Q938</accession>
<dbReference type="RefSeq" id="XP_066698476.1">
    <property type="nucleotide sequence ID" value="XM_066846078.1"/>
</dbReference>
<keyword evidence="2" id="KW-1185">Reference proteome</keyword>
<gene>
    <name evidence="1" type="ORF">PG986_009856</name>
</gene>
<dbReference type="GeneID" id="92079140"/>